<dbReference type="EMBL" id="BIFR01000001">
    <property type="protein sequence ID" value="GCE14345.1"/>
    <property type="molecule type" value="Genomic_DNA"/>
</dbReference>
<name>A0A402A5P8_9CHLR</name>
<dbReference type="Gene3D" id="1.10.30.50">
    <property type="match status" value="1"/>
</dbReference>
<evidence type="ECO:0008006" key="3">
    <source>
        <dbReference type="Google" id="ProtNLM"/>
    </source>
</evidence>
<reference evidence="2" key="1">
    <citation type="submission" date="2018-12" db="EMBL/GenBank/DDBJ databases">
        <title>Tengunoibacter tsumagoiensis gen. nov., sp. nov., Dictyobacter kobayashii sp. nov., D. alpinus sp. nov., and D. joshuensis sp. nov. and description of Dictyobacteraceae fam. nov. within the order Ktedonobacterales isolated from Tengu-no-mugimeshi.</title>
        <authorList>
            <person name="Wang C.M."/>
            <person name="Zheng Y."/>
            <person name="Sakai Y."/>
            <person name="Toyoda A."/>
            <person name="Minakuchi Y."/>
            <person name="Abe K."/>
            <person name="Yokota A."/>
            <person name="Yabe S."/>
        </authorList>
    </citation>
    <scope>NUCLEOTIDE SEQUENCE [LARGE SCALE GENOMIC DNA]</scope>
    <source>
        <strain evidence="2">Uno3</strain>
    </source>
</reference>
<protein>
    <recommendedName>
        <fullName evidence="3">TIGR02646 family protein</fullName>
    </recommendedName>
</protein>
<accession>A0A402A5P8</accession>
<organism evidence="1 2">
    <name type="scientific">Tengunoibacter tsumagoiensis</name>
    <dbReference type="NCBI Taxonomy" id="2014871"/>
    <lineage>
        <taxon>Bacteria</taxon>
        <taxon>Bacillati</taxon>
        <taxon>Chloroflexota</taxon>
        <taxon>Ktedonobacteria</taxon>
        <taxon>Ktedonobacterales</taxon>
        <taxon>Dictyobacteraceae</taxon>
        <taxon>Tengunoibacter</taxon>
    </lineage>
</organism>
<dbReference type="Proteomes" id="UP000287352">
    <property type="component" value="Unassembled WGS sequence"/>
</dbReference>
<dbReference type="RefSeq" id="WP_126581757.1">
    <property type="nucleotide sequence ID" value="NZ_BIFR01000001.1"/>
</dbReference>
<gene>
    <name evidence="1" type="ORF">KTT_42040</name>
</gene>
<evidence type="ECO:0000313" key="2">
    <source>
        <dbReference type="Proteomes" id="UP000287352"/>
    </source>
</evidence>
<sequence>MRPIKPQPEPASFYEQVQKKGEEFLVQHPNLKGSKLKPYWRACIPELREAYSHICAYTCHWICPDTGAATVDHFKPKELYPQDAYRWSNYRLVCSLLNSRKGVNEEILDPFTIQDGWFTLHFPSLQLKPGEVLTQEEAYKVERTIRILKLNDMTCINGRKSWLIPYLKGAPLSFMEEKAPFLAEELKRQKLLDLGHPIWQTFHKISSPGA</sequence>
<keyword evidence="2" id="KW-1185">Reference proteome</keyword>
<comment type="caution">
    <text evidence="1">The sequence shown here is derived from an EMBL/GenBank/DDBJ whole genome shotgun (WGS) entry which is preliminary data.</text>
</comment>
<proteinExistence type="predicted"/>
<dbReference type="AlphaFoldDB" id="A0A402A5P8"/>
<evidence type="ECO:0000313" key="1">
    <source>
        <dbReference type="EMBL" id="GCE14345.1"/>
    </source>
</evidence>
<dbReference type="OrthoDB" id="5918473at2"/>